<protein>
    <submittedName>
        <fullName evidence="2">Uncharacterized protein</fullName>
    </submittedName>
</protein>
<dbReference type="OrthoDB" id="3365267at2759"/>
<evidence type="ECO:0000313" key="3">
    <source>
        <dbReference type="Proteomes" id="UP000801428"/>
    </source>
</evidence>
<keyword evidence="1" id="KW-1133">Transmembrane helix</keyword>
<dbReference type="AlphaFoldDB" id="A0A9P4TDS5"/>
<name>A0A9P4TDS5_CURKU</name>
<accession>A0A9P4TDS5</accession>
<gene>
    <name evidence="2" type="ORF">E8E13_009781</name>
</gene>
<keyword evidence="3" id="KW-1185">Reference proteome</keyword>
<keyword evidence="1" id="KW-0812">Transmembrane</keyword>
<dbReference type="Proteomes" id="UP000801428">
    <property type="component" value="Unassembled WGS sequence"/>
</dbReference>
<organism evidence="2 3">
    <name type="scientific">Curvularia kusanoi</name>
    <name type="common">Cochliobolus kusanoi</name>
    <dbReference type="NCBI Taxonomy" id="90978"/>
    <lineage>
        <taxon>Eukaryota</taxon>
        <taxon>Fungi</taxon>
        <taxon>Dikarya</taxon>
        <taxon>Ascomycota</taxon>
        <taxon>Pezizomycotina</taxon>
        <taxon>Dothideomycetes</taxon>
        <taxon>Pleosporomycetidae</taxon>
        <taxon>Pleosporales</taxon>
        <taxon>Pleosporineae</taxon>
        <taxon>Pleosporaceae</taxon>
        <taxon>Curvularia</taxon>
    </lineage>
</organism>
<keyword evidence="1" id="KW-0472">Membrane</keyword>
<reference evidence="2" key="1">
    <citation type="submission" date="2019-04" db="EMBL/GenBank/DDBJ databases">
        <title>Sequencing of skin fungus with MAO and IRED activity.</title>
        <authorList>
            <person name="Marsaioli A.J."/>
            <person name="Bonatto J.M.C."/>
            <person name="Reis Junior O."/>
        </authorList>
    </citation>
    <scope>NUCLEOTIDE SEQUENCE</scope>
    <source>
        <strain evidence="2">30M1</strain>
    </source>
</reference>
<proteinExistence type="predicted"/>
<evidence type="ECO:0000313" key="2">
    <source>
        <dbReference type="EMBL" id="KAF3001558.1"/>
    </source>
</evidence>
<comment type="caution">
    <text evidence="2">The sequence shown here is derived from an EMBL/GenBank/DDBJ whole genome shotgun (WGS) entry which is preliminary data.</text>
</comment>
<sequence length="179" mass="19999">MVSQSLALFRPNRSKDLHDIAQEHLEHDLELKDREVLNRAGRKLTTHVGLGSLVGIGLGLYGAYKLRTMRVAYFNAFKAMEKPTEIRFADGRTEKIPDLTDKLAPSKWGDAATFFLFSVGGLMLGGEVGLLTGSASASRTLMKDPASRDRIEKAIKNYRIDVLKREIEETRRAKLPTIL</sequence>
<feature type="transmembrane region" description="Helical" evidence="1">
    <location>
        <begin position="44"/>
        <end position="64"/>
    </location>
</feature>
<feature type="transmembrane region" description="Helical" evidence="1">
    <location>
        <begin position="111"/>
        <end position="133"/>
    </location>
</feature>
<evidence type="ECO:0000256" key="1">
    <source>
        <dbReference type="SAM" id="Phobius"/>
    </source>
</evidence>
<dbReference type="EMBL" id="SWKU01000013">
    <property type="protein sequence ID" value="KAF3001558.1"/>
    <property type="molecule type" value="Genomic_DNA"/>
</dbReference>